<keyword evidence="1" id="KW-0732">Signal</keyword>
<dbReference type="EMBL" id="UHED01000001">
    <property type="protein sequence ID" value="SUM81615.1"/>
    <property type="molecule type" value="Genomic_DNA"/>
</dbReference>
<accession>A0A380HJ45</accession>
<evidence type="ECO:0008006" key="4">
    <source>
        <dbReference type="Google" id="ProtNLM"/>
    </source>
</evidence>
<evidence type="ECO:0000313" key="3">
    <source>
        <dbReference type="Proteomes" id="UP000254707"/>
    </source>
</evidence>
<dbReference type="PROSITE" id="PS51257">
    <property type="entry name" value="PROKAR_LIPOPROTEIN"/>
    <property type="match status" value="1"/>
</dbReference>
<feature type="chain" id="PRO_5039728201" description="Lipoprotein" evidence="1">
    <location>
        <begin position="19"/>
        <end position="45"/>
    </location>
</feature>
<organism evidence="2 3">
    <name type="scientific">Staphylococcus saprophyticus</name>
    <dbReference type="NCBI Taxonomy" id="29385"/>
    <lineage>
        <taxon>Bacteria</taxon>
        <taxon>Bacillati</taxon>
        <taxon>Bacillota</taxon>
        <taxon>Bacilli</taxon>
        <taxon>Bacillales</taxon>
        <taxon>Staphylococcaceae</taxon>
        <taxon>Staphylococcus</taxon>
    </lineage>
</organism>
<dbReference type="Proteomes" id="UP000254707">
    <property type="component" value="Unassembled WGS sequence"/>
</dbReference>
<dbReference type="AlphaFoldDB" id="A0A380HJ45"/>
<reference evidence="2 3" key="1">
    <citation type="submission" date="2018-06" db="EMBL/GenBank/DDBJ databases">
        <authorList>
            <consortium name="Pathogen Informatics"/>
            <person name="Doyle S."/>
        </authorList>
    </citation>
    <scope>NUCLEOTIDE SEQUENCE [LARGE SCALE GENOMIC DNA]</scope>
    <source>
        <strain evidence="2 3">NCTC7688</strain>
    </source>
</reference>
<proteinExistence type="predicted"/>
<gene>
    <name evidence="2" type="ORF">NCTC7688_00105</name>
</gene>
<protein>
    <recommendedName>
        <fullName evidence="4">Lipoprotein</fullName>
    </recommendedName>
</protein>
<evidence type="ECO:0000313" key="2">
    <source>
        <dbReference type="EMBL" id="SUM81615.1"/>
    </source>
</evidence>
<sequence length="45" mass="4913">MKNAIKVIAILISTLLLAAACSNSEDKQSKNAVKSYKLYSGLINW</sequence>
<dbReference type="RefSeq" id="WP_160279505.1">
    <property type="nucleotide sequence ID" value="NZ_CP132557.1"/>
</dbReference>
<evidence type="ECO:0000256" key="1">
    <source>
        <dbReference type="SAM" id="SignalP"/>
    </source>
</evidence>
<name>A0A380HJ45_STASA</name>
<feature type="signal peptide" evidence="1">
    <location>
        <begin position="1"/>
        <end position="18"/>
    </location>
</feature>